<evidence type="ECO:0000313" key="3">
    <source>
        <dbReference type="Proteomes" id="UP001054945"/>
    </source>
</evidence>
<feature type="transmembrane region" description="Helical" evidence="1">
    <location>
        <begin position="62"/>
        <end position="86"/>
    </location>
</feature>
<proteinExistence type="predicted"/>
<keyword evidence="1" id="KW-0472">Membrane</keyword>
<accession>A0AAV4N3Z5</accession>
<protein>
    <submittedName>
        <fullName evidence="2">Uncharacterized protein</fullName>
    </submittedName>
</protein>
<evidence type="ECO:0000256" key="1">
    <source>
        <dbReference type="SAM" id="Phobius"/>
    </source>
</evidence>
<keyword evidence="1" id="KW-1133">Transmembrane helix</keyword>
<dbReference type="EMBL" id="BPLR01002832">
    <property type="protein sequence ID" value="GIX78297.1"/>
    <property type="molecule type" value="Genomic_DNA"/>
</dbReference>
<dbReference type="AlphaFoldDB" id="A0AAV4N3Z5"/>
<comment type="caution">
    <text evidence="2">The sequence shown here is derived from an EMBL/GenBank/DDBJ whole genome shotgun (WGS) entry which is preliminary data.</text>
</comment>
<keyword evidence="3" id="KW-1185">Reference proteome</keyword>
<gene>
    <name evidence="2" type="ORF">CEXT_380001</name>
</gene>
<reference evidence="2 3" key="1">
    <citation type="submission" date="2021-06" db="EMBL/GenBank/DDBJ databases">
        <title>Caerostris extrusa draft genome.</title>
        <authorList>
            <person name="Kono N."/>
            <person name="Arakawa K."/>
        </authorList>
    </citation>
    <scope>NUCLEOTIDE SEQUENCE [LARGE SCALE GENOMIC DNA]</scope>
</reference>
<dbReference type="Proteomes" id="UP001054945">
    <property type="component" value="Unassembled WGS sequence"/>
</dbReference>
<keyword evidence="1" id="KW-0812">Transmembrane</keyword>
<evidence type="ECO:0000313" key="2">
    <source>
        <dbReference type="EMBL" id="GIX78297.1"/>
    </source>
</evidence>
<organism evidence="2 3">
    <name type="scientific">Caerostris extrusa</name>
    <name type="common">Bark spider</name>
    <name type="synonym">Caerostris bankana</name>
    <dbReference type="NCBI Taxonomy" id="172846"/>
    <lineage>
        <taxon>Eukaryota</taxon>
        <taxon>Metazoa</taxon>
        <taxon>Ecdysozoa</taxon>
        <taxon>Arthropoda</taxon>
        <taxon>Chelicerata</taxon>
        <taxon>Arachnida</taxon>
        <taxon>Araneae</taxon>
        <taxon>Araneomorphae</taxon>
        <taxon>Entelegynae</taxon>
        <taxon>Araneoidea</taxon>
        <taxon>Araneidae</taxon>
        <taxon>Caerostris</taxon>
    </lineage>
</organism>
<sequence>MMEDLFSLAVSFSKGGWSFLVQRHLVAKNIIICEVSKIPIITQPRARSTMDRKFRTQQKRCYFGRGVSILNVFSLGFTILTIWISILPSFISFS</sequence>
<name>A0AAV4N3Z5_CAEEX</name>